<evidence type="ECO:0000313" key="2">
    <source>
        <dbReference type="Proteomes" id="UP000289738"/>
    </source>
</evidence>
<dbReference type="Proteomes" id="UP000289738">
    <property type="component" value="Chromosome B03"/>
</dbReference>
<gene>
    <name evidence="1" type="ORF">Ahy_B03g061682</name>
</gene>
<dbReference type="PANTHER" id="PTHR34287">
    <property type="entry name" value="OS06G0551500 PROTEIN-RELATED"/>
    <property type="match status" value="1"/>
</dbReference>
<accession>A0A444ZRJ7</accession>
<evidence type="ECO:0000313" key="1">
    <source>
        <dbReference type="EMBL" id="RYR16788.1"/>
    </source>
</evidence>
<keyword evidence="2" id="KW-1185">Reference proteome</keyword>
<comment type="caution">
    <text evidence="1">The sequence shown here is derived from an EMBL/GenBank/DDBJ whole genome shotgun (WGS) entry which is preliminary data.</text>
</comment>
<dbReference type="AlphaFoldDB" id="A0A444ZRJ7"/>
<proteinExistence type="predicted"/>
<dbReference type="PANTHER" id="PTHR34287:SF2">
    <property type="match status" value="1"/>
</dbReference>
<reference evidence="1 2" key="1">
    <citation type="submission" date="2019-01" db="EMBL/GenBank/DDBJ databases">
        <title>Sequencing of cultivated peanut Arachis hypogaea provides insights into genome evolution and oil improvement.</title>
        <authorList>
            <person name="Chen X."/>
        </authorList>
    </citation>
    <scope>NUCLEOTIDE SEQUENCE [LARGE SCALE GENOMIC DNA]</scope>
    <source>
        <strain evidence="2">cv. Fuhuasheng</strain>
        <tissue evidence="1">Leaves</tissue>
    </source>
</reference>
<name>A0A444ZRJ7_ARAHY</name>
<dbReference type="EMBL" id="SDMP01000013">
    <property type="protein sequence ID" value="RYR16788.1"/>
    <property type="molecule type" value="Genomic_DNA"/>
</dbReference>
<sequence length="315" mass="35401">MELCSSISTKQSLLNCKGLTTHTLQHLNTCQCHSNIHQRDLKTSHITDCIQPYKSLSLFPPSESLVPLQNLSPFSTSISHMHYHFGILSITLHFFFCHSEMVAKTSVSHEASPRKVHVQLVPKSVSDRLLEKFYDGSQFDFDYEKSGLWSPPIRPSVFLSSPGRILTDEQMLERLRRKDATRHSRKPRLYCFTNQNLSTDLRPHIVMPRNFTIPRIIRSGTAKHDYFLMKQRGIFSGALRSIAKGLEEQNSTESFSGGGLAGSTTREVEIVHNQITVLHKRKSHACSDITLVGSNGGASDTVLARNTGLRVENGN</sequence>
<organism evidence="1 2">
    <name type="scientific">Arachis hypogaea</name>
    <name type="common">Peanut</name>
    <dbReference type="NCBI Taxonomy" id="3818"/>
    <lineage>
        <taxon>Eukaryota</taxon>
        <taxon>Viridiplantae</taxon>
        <taxon>Streptophyta</taxon>
        <taxon>Embryophyta</taxon>
        <taxon>Tracheophyta</taxon>
        <taxon>Spermatophyta</taxon>
        <taxon>Magnoliopsida</taxon>
        <taxon>eudicotyledons</taxon>
        <taxon>Gunneridae</taxon>
        <taxon>Pentapetalae</taxon>
        <taxon>rosids</taxon>
        <taxon>fabids</taxon>
        <taxon>Fabales</taxon>
        <taxon>Fabaceae</taxon>
        <taxon>Papilionoideae</taxon>
        <taxon>50 kb inversion clade</taxon>
        <taxon>dalbergioids sensu lato</taxon>
        <taxon>Dalbergieae</taxon>
        <taxon>Pterocarpus clade</taxon>
        <taxon>Arachis</taxon>
    </lineage>
</organism>
<protein>
    <submittedName>
        <fullName evidence="1">Uncharacterized protein</fullName>
    </submittedName>
</protein>